<gene>
    <name evidence="9" type="ORF">FA13DRAFT_1744344</name>
</gene>
<feature type="region of interest" description="Disordered" evidence="6">
    <location>
        <begin position="160"/>
        <end position="207"/>
    </location>
</feature>
<reference evidence="9 10" key="1">
    <citation type="journal article" date="2019" name="Nat. Ecol. Evol.">
        <title>Megaphylogeny resolves global patterns of mushroom evolution.</title>
        <authorList>
            <person name="Varga T."/>
            <person name="Krizsan K."/>
            <person name="Foldi C."/>
            <person name="Dima B."/>
            <person name="Sanchez-Garcia M."/>
            <person name="Sanchez-Ramirez S."/>
            <person name="Szollosi G.J."/>
            <person name="Szarkandi J.G."/>
            <person name="Papp V."/>
            <person name="Albert L."/>
            <person name="Andreopoulos W."/>
            <person name="Angelini C."/>
            <person name="Antonin V."/>
            <person name="Barry K.W."/>
            <person name="Bougher N.L."/>
            <person name="Buchanan P."/>
            <person name="Buyck B."/>
            <person name="Bense V."/>
            <person name="Catcheside P."/>
            <person name="Chovatia M."/>
            <person name="Cooper J."/>
            <person name="Damon W."/>
            <person name="Desjardin D."/>
            <person name="Finy P."/>
            <person name="Geml J."/>
            <person name="Haridas S."/>
            <person name="Hughes K."/>
            <person name="Justo A."/>
            <person name="Karasinski D."/>
            <person name="Kautmanova I."/>
            <person name="Kiss B."/>
            <person name="Kocsube S."/>
            <person name="Kotiranta H."/>
            <person name="LaButti K.M."/>
            <person name="Lechner B.E."/>
            <person name="Liimatainen K."/>
            <person name="Lipzen A."/>
            <person name="Lukacs Z."/>
            <person name="Mihaltcheva S."/>
            <person name="Morgado L.N."/>
            <person name="Niskanen T."/>
            <person name="Noordeloos M.E."/>
            <person name="Ohm R.A."/>
            <person name="Ortiz-Santana B."/>
            <person name="Ovrebo C."/>
            <person name="Racz N."/>
            <person name="Riley R."/>
            <person name="Savchenko A."/>
            <person name="Shiryaev A."/>
            <person name="Soop K."/>
            <person name="Spirin V."/>
            <person name="Szebenyi C."/>
            <person name="Tomsovsky M."/>
            <person name="Tulloss R.E."/>
            <person name="Uehling J."/>
            <person name="Grigoriev I.V."/>
            <person name="Vagvolgyi C."/>
            <person name="Papp T."/>
            <person name="Martin F.M."/>
            <person name="Miettinen O."/>
            <person name="Hibbett D.S."/>
            <person name="Nagy L.G."/>
        </authorList>
    </citation>
    <scope>NUCLEOTIDE SEQUENCE [LARGE SCALE GENOMIC DNA]</scope>
    <source>
        <strain evidence="9 10">FP101781</strain>
    </source>
</reference>
<feature type="region of interest" description="Disordered" evidence="6">
    <location>
        <begin position="50"/>
        <end position="74"/>
    </location>
</feature>
<dbReference type="EMBL" id="QPFP01000190">
    <property type="protein sequence ID" value="TEB19458.1"/>
    <property type="molecule type" value="Genomic_DNA"/>
</dbReference>
<feature type="coiled-coil region" evidence="5">
    <location>
        <begin position="75"/>
        <end position="102"/>
    </location>
</feature>
<evidence type="ECO:0000259" key="8">
    <source>
        <dbReference type="Pfam" id="PF03109"/>
    </source>
</evidence>
<dbReference type="Pfam" id="PF03109">
    <property type="entry name" value="ABC1"/>
    <property type="match status" value="2"/>
</dbReference>
<keyword evidence="5" id="KW-0175">Coiled coil</keyword>
<feature type="signal peptide" evidence="7">
    <location>
        <begin position="1"/>
        <end position="24"/>
    </location>
</feature>
<dbReference type="STRING" id="71717.A0A4Y7SD70"/>
<keyword evidence="10" id="KW-1185">Reference proteome</keyword>
<dbReference type="OrthoDB" id="201153at2759"/>
<evidence type="ECO:0000256" key="2">
    <source>
        <dbReference type="ARBA" id="ARBA00022679"/>
    </source>
</evidence>
<name>A0A4Y7SD70_COPMI</name>
<dbReference type="PANTHER" id="PTHR43851">
    <property type="match status" value="1"/>
</dbReference>
<comment type="caution">
    <text evidence="9">The sequence shown here is derived from an EMBL/GenBank/DDBJ whole genome shotgun (WGS) entry which is preliminary data.</text>
</comment>
<sequence>MSRPPPSYGAFCVLYGLLQVVGHAARHRAAQAAQTPAGAAAKTALNAASSVASSSTSQPPPTSDSSAEVPNPKAAELRRQRLQKLRQERAADEEEFRRILNKRWEERDPRDIRNLEPIGLKFDLEDIGATGTVEASIRANDVGPDVVEVEGRVEFKVQLKTPPRLEEEEEEESQERADLESTPTNPCPGETRLDTSTHTHYTLRYPNRYSKVPTKDLSRTLQSSKVPSSRIGRLFHYGGLAASLGYGAAAELIRRGTGSTDQGSGSVMLTEANIKRLVGKLSQMRGAALKLGPIHEYTRYVPCPLLRATHQLHIQIPMSFPPELDEIFRRVQDGAHYMPDWQMERVLSQSFGPNWCDPSKPDETVFLSFDRVPFAAAFHRARDPEHGLEVAVKVQFPNIVDSITSDLGYVKMLLTAGSLLPKGLFLDRTIEPSFLQRFGSPSYLGSDPRFKVPWVWEGSSDTVLVMERVGGVGVGDITGGPATVSEDGEMVKRELSRRDRDDIAEGVIELCLKELFEFRTMQTDPNWTNFLWNAQTKQIELVDFGATRTYTKEFMDNWLRLLQAAASGDHTACVEWSIKLGYLTGEETEVMTNAHVQSMTLLATPFRADTPQPFSFGPGTPWAEITKEIRDQIPVMLAHRLTPPPRETYSLNRKLSGAFLLASRLGAEVDTRKVWEKVVGGYQFGPELESDGD</sequence>
<keyword evidence="2" id="KW-0808">Transferase</keyword>
<evidence type="ECO:0000256" key="7">
    <source>
        <dbReference type="SAM" id="SignalP"/>
    </source>
</evidence>
<organism evidence="9 10">
    <name type="scientific">Coprinellus micaceus</name>
    <name type="common">Glistening ink-cap mushroom</name>
    <name type="synonym">Coprinus micaceus</name>
    <dbReference type="NCBI Taxonomy" id="71717"/>
    <lineage>
        <taxon>Eukaryota</taxon>
        <taxon>Fungi</taxon>
        <taxon>Dikarya</taxon>
        <taxon>Basidiomycota</taxon>
        <taxon>Agaricomycotina</taxon>
        <taxon>Agaricomycetes</taxon>
        <taxon>Agaricomycetidae</taxon>
        <taxon>Agaricales</taxon>
        <taxon>Agaricineae</taxon>
        <taxon>Psathyrellaceae</taxon>
        <taxon>Coprinellus</taxon>
    </lineage>
</organism>
<dbReference type="AlphaFoldDB" id="A0A4Y7SD70"/>
<proteinExistence type="inferred from homology"/>
<dbReference type="InterPro" id="IPR051409">
    <property type="entry name" value="Atypical_kinase_ADCK"/>
</dbReference>
<evidence type="ECO:0000256" key="1">
    <source>
        <dbReference type="ARBA" id="ARBA00009670"/>
    </source>
</evidence>
<dbReference type="GO" id="GO:0006744">
    <property type="term" value="P:ubiquinone biosynthetic process"/>
    <property type="evidence" value="ECO:0007669"/>
    <property type="project" value="TreeGrafter"/>
</dbReference>
<dbReference type="PANTHER" id="PTHR43851:SF3">
    <property type="entry name" value="COENZYME Q8"/>
    <property type="match status" value="1"/>
</dbReference>
<dbReference type="Proteomes" id="UP000298030">
    <property type="component" value="Unassembled WGS sequence"/>
</dbReference>
<comment type="similarity">
    <text evidence="1">Belongs to the protein kinase superfamily. ADCK protein kinase family.</text>
</comment>
<accession>A0A4Y7SD70</accession>
<keyword evidence="7" id="KW-0732">Signal</keyword>
<feature type="compositionally biased region" description="Low complexity" evidence="6">
    <location>
        <begin position="50"/>
        <end position="67"/>
    </location>
</feature>
<evidence type="ECO:0000256" key="5">
    <source>
        <dbReference type="SAM" id="Coils"/>
    </source>
</evidence>
<keyword evidence="3" id="KW-0547">Nucleotide-binding</keyword>
<dbReference type="CDD" id="cd13970">
    <property type="entry name" value="ABC1_ADCK3"/>
    <property type="match status" value="1"/>
</dbReference>
<dbReference type="GO" id="GO:0005524">
    <property type="term" value="F:ATP binding"/>
    <property type="evidence" value="ECO:0007669"/>
    <property type="project" value="UniProtKB-KW"/>
</dbReference>
<evidence type="ECO:0000256" key="3">
    <source>
        <dbReference type="ARBA" id="ARBA00022741"/>
    </source>
</evidence>
<evidence type="ECO:0000313" key="9">
    <source>
        <dbReference type="EMBL" id="TEB19458.1"/>
    </source>
</evidence>
<dbReference type="InterPro" id="IPR004147">
    <property type="entry name" value="ABC1_dom"/>
</dbReference>
<keyword evidence="4" id="KW-0067">ATP-binding</keyword>
<evidence type="ECO:0000313" key="10">
    <source>
        <dbReference type="Proteomes" id="UP000298030"/>
    </source>
</evidence>
<feature type="chain" id="PRO_5021446573" description="ABC1 atypical kinase-like domain-containing protein" evidence="7">
    <location>
        <begin position="25"/>
        <end position="693"/>
    </location>
</feature>
<feature type="domain" description="ABC1 atypical kinase-like" evidence="8">
    <location>
        <begin position="330"/>
        <end position="430"/>
    </location>
</feature>
<dbReference type="GO" id="GO:0016740">
    <property type="term" value="F:transferase activity"/>
    <property type="evidence" value="ECO:0007669"/>
    <property type="project" value="UniProtKB-KW"/>
</dbReference>
<evidence type="ECO:0000256" key="6">
    <source>
        <dbReference type="SAM" id="MobiDB-lite"/>
    </source>
</evidence>
<protein>
    <recommendedName>
        <fullName evidence="8">ABC1 atypical kinase-like domain-containing protein</fullName>
    </recommendedName>
</protein>
<evidence type="ECO:0000256" key="4">
    <source>
        <dbReference type="ARBA" id="ARBA00022840"/>
    </source>
</evidence>
<dbReference type="InterPro" id="IPR034646">
    <property type="entry name" value="ADCK3_dom"/>
</dbReference>
<feature type="domain" description="ABC1 atypical kinase-like" evidence="8">
    <location>
        <begin position="444"/>
        <end position="575"/>
    </location>
</feature>